<organism evidence="1 2">
    <name type="scientific">Porphyridium purpureum</name>
    <name type="common">Red alga</name>
    <name type="synonym">Porphyridium cruentum</name>
    <dbReference type="NCBI Taxonomy" id="35688"/>
    <lineage>
        <taxon>Eukaryota</taxon>
        <taxon>Rhodophyta</taxon>
        <taxon>Bangiophyceae</taxon>
        <taxon>Porphyridiales</taxon>
        <taxon>Porphyridiaceae</taxon>
        <taxon>Porphyridium</taxon>
    </lineage>
</organism>
<protein>
    <submittedName>
        <fullName evidence="1">Uncharacterized protein</fullName>
    </submittedName>
</protein>
<dbReference type="EMBL" id="VRMN01000005">
    <property type="protein sequence ID" value="KAA8494052.1"/>
    <property type="molecule type" value="Genomic_DNA"/>
</dbReference>
<gene>
    <name evidence="1" type="ORF">FVE85_4027</name>
</gene>
<reference evidence="2" key="1">
    <citation type="journal article" date="2019" name="Nat. Commun.">
        <title>Expansion of phycobilisome linker gene families in mesophilic red algae.</title>
        <authorList>
            <person name="Lee J."/>
            <person name="Kim D."/>
            <person name="Bhattacharya D."/>
            <person name="Yoon H.S."/>
        </authorList>
    </citation>
    <scope>NUCLEOTIDE SEQUENCE [LARGE SCALE GENOMIC DNA]</scope>
    <source>
        <strain evidence="2">CCMP 1328</strain>
    </source>
</reference>
<keyword evidence="2" id="KW-1185">Reference proteome</keyword>
<dbReference type="Proteomes" id="UP000324585">
    <property type="component" value="Unassembled WGS sequence"/>
</dbReference>
<comment type="caution">
    <text evidence="1">The sequence shown here is derived from an EMBL/GenBank/DDBJ whole genome shotgun (WGS) entry which is preliminary data.</text>
</comment>
<evidence type="ECO:0000313" key="2">
    <source>
        <dbReference type="Proteomes" id="UP000324585"/>
    </source>
</evidence>
<sequence length="135" mass="14879">MRSMAFDTKGLSKGMRLKGSRAGTVYSCMHHLFTFRRRPLADASTSLVRHLHCSFRLTPSLHARSFQNERGIFSSPLTRAPAHSLACLAHRDKDARQIHPAAVETARGRLKIVSGGNGTRTCLTFDLPEDVSCAS</sequence>
<proteinExistence type="predicted"/>
<dbReference type="AlphaFoldDB" id="A0A5J4YT99"/>
<accession>A0A5J4YT99</accession>
<evidence type="ECO:0000313" key="1">
    <source>
        <dbReference type="EMBL" id="KAA8494052.1"/>
    </source>
</evidence>
<name>A0A5J4YT99_PORPP</name>